<dbReference type="EMBL" id="LR905152">
    <property type="protein sequence ID" value="CAD7253309.1"/>
    <property type="molecule type" value="Genomic_DNA"/>
</dbReference>
<evidence type="ECO:0000256" key="2">
    <source>
        <dbReference type="ARBA" id="ARBA00022803"/>
    </source>
</evidence>
<dbReference type="Proteomes" id="UP000677054">
    <property type="component" value="Unassembled WGS sequence"/>
</dbReference>
<keyword evidence="1" id="KW-0677">Repeat</keyword>
<evidence type="ECO:0000256" key="4">
    <source>
        <dbReference type="SAM" id="MobiDB-lite"/>
    </source>
</evidence>
<dbReference type="Gene3D" id="1.25.40.10">
    <property type="entry name" value="Tetratricopeptide repeat domain"/>
    <property type="match status" value="2"/>
</dbReference>
<reference evidence="5" key="1">
    <citation type="submission" date="2020-11" db="EMBL/GenBank/DDBJ databases">
        <authorList>
            <person name="Tran Van P."/>
        </authorList>
    </citation>
    <scope>NUCLEOTIDE SEQUENCE</scope>
</reference>
<comment type="similarity">
    <text evidence="3">Belongs to the IFIT family.</text>
</comment>
<dbReference type="PANTHER" id="PTHR10271:SF0">
    <property type="entry name" value="INTERFERON-INDUCED PROTEIN WITH TETRATRICOPEPTIDE REPEATS 5"/>
    <property type="match status" value="1"/>
</dbReference>
<evidence type="ECO:0000313" key="5">
    <source>
        <dbReference type="EMBL" id="CAD7253309.1"/>
    </source>
</evidence>
<feature type="compositionally biased region" description="Basic and acidic residues" evidence="4">
    <location>
        <begin position="40"/>
        <end position="58"/>
    </location>
</feature>
<name>A0A7R9FSK1_9CRUS</name>
<accession>A0A7R9FSK1</accession>
<protein>
    <submittedName>
        <fullName evidence="5">Uncharacterized protein</fullName>
    </submittedName>
</protein>
<dbReference type="EMBL" id="CAJPEV010005635">
    <property type="protein sequence ID" value="CAG0903353.1"/>
    <property type="molecule type" value="Genomic_DNA"/>
</dbReference>
<organism evidence="5">
    <name type="scientific">Darwinula stevensoni</name>
    <dbReference type="NCBI Taxonomy" id="69355"/>
    <lineage>
        <taxon>Eukaryota</taxon>
        <taxon>Metazoa</taxon>
        <taxon>Ecdysozoa</taxon>
        <taxon>Arthropoda</taxon>
        <taxon>Crustacea</taxon>
        <taxon>Oligostraca</taxon>
        <taxon>Ostracoda</taxon>
        <taxon>Podocopa</taxon>
        <taxon>Podocopida</taxon>
        <taxon>Darwinulocopina</taxon>
        <taxon>Darwinuloidea</taxon>
        <taxon>Darwinulidae</taxon>
        <taxon>Darwinula</taxon>
    </lineage>
</organism>
<dbReference type="SUPFAM" id="SSF48452">
    <property type="entry name" value="TPR-like"/>
    <property type="match status" value="2"/>
</dbReference>
<dbReference type="SUPFAM" id="SSF81901">
    <property type="entry name" value="HCP-like"/>
    <property type="match status" value="1"/>
</dbReference>
<dbReference type="AlphaFoldDB" id="A0A7R9FSK1"/>
<evidence type="ECO:0000256" key="3">
    <source>
        <dbReference type="ARBA" id="ARBA00038336"/>
    </source>
</evidence>
<dbReference type="GO" id="GO:0051607">
    <property type="term" value="P:defense response to virus"/>
    <property type="evidence" value="ECO:0007669"/>
    <property type="project" value="TreeGrafter"/>
</dbReference>
<dbReference type="PANTHER" id="PTHR10271">
    <property type="entry name" value="INTERFERON-INDUCED PROTEIN WITH TETRATRICOPEPTIDE REPEATS"/>
    <property type="match status" value="1"/>
</dbReference>
<feature type="region of interest" description="Disordered" evidence="4">
    <location>
        <begin position="1"/>
        <end position="58"/>
    </location>
</feature>
<keyword evidence="6" id="KW-1185">Reference proteome</keyword>
<sequence length="1103" mass="126904">MQRIEKRPHIHHQLIQSLDRRDRTTTRQGEADGNASSSAEGDRRKLEDKGTGRTRDRGGRLRSMVDALWAARFRPCLFEFPRVGRSYVIMANSSENRSPDGRQITPGKEEKPECNSIQESVKEMLRETECHFSWWPDEHGGVRRVPSQVSKIEEKQVIHEEDGEPVLMAAYGLLLAYEHGRQGDLSRARDILRGIQSDMGKLDDATQEEREALQYLTSCDLAHVYFLFEDFEGAREILLKTQKFSDLPEKVKAEILCAKAGAFSECSIECYPYALEVYRKGVTMDPGNYNLHLGVGIMLRKIRRVEFSSNLPTDEEVIALRRAVEIKRCPNGLIYLAESLKDSVRSARLSRGYPTIDRRTRRRLTQEAHALFVEASRCPSLNAKNLVRCGDGLMRLPPELRDPHKAEECYLNAYAMCPSNSLVNHKLGIFYWRQGDSEQAKMHLLAAIDLPYGNGNFTAHATYVSLMLNETEFDVAVEWQEMLKRYPELPHQIQLHIVQMQYFSEYQPEAGLRHAENALDTLLQLKKFTRVYECSHPLSRDGRRRNVKYPQVNAAHKFLSDGFANLRELLPWEWDRIEIMTGKLNAWIDEYVQAPGDAYPKIGIQIDPERGEKNECKPIQESVKEMLEETECHFSWKTFESGRNQRAESHISKIEEKQIMHEEDGGPMLMATYGLLLAYEHSRHGDLSKAREILQGIQSDIEKMDDSTPEERAALQYLTSCDLAHVYFLFEDFEGAREILLKTQKFSDLSKKVKAEILCAKAGAFCAFSAEWFPHALEVYRKGVTMDPGNYNLQLGVGLMLRKIRRVEFSSVFPTDEEVMALRKAVEIKRCQNSLIYLAHTLEDMHRAAKVFGHKLMIGRQMRHRFTEEAHALLVEASRCPSLNANSLVRCGEGLMRLPPEMRDPRKAEECYLNAYAMCPSNSLVNHKLGIFYLRQEDSEQAKRHLLAAIDHPYGNGNFTAHATYVSLMLNEMEFDVAAEWQEMLKRYPELPHQVSLHIVQMQYFSEYQPETGLRHAENALDMLLHWKKPIQVYECSHLLSSGGQRRKVKYPRENAAHKFLSDGLANLRELLPWEWDRIEVMTGKLNAWIDEYVQALGDACCM</sequence>
<dbReference type="InterPro" id="IPR011990">
    <property type="entry name" value="TPR-like_helical_dom_sf"/>
</dbReference>
<proteinExistence type="inferred from homology"/>
<evidence type="ECO:0000256" key="1">
    <source>
        <dbReference type="ARBA" id="ARBA00022737"/>
    </source>
</evidence>
<dbReference type="GO" id="GO:0005829">
    <property type="term" value="C:cytosol"/>
    <property type="evidence" value="ECO:0007669"/>
    <property type="project" value="TreeGrafter"/>
</dbReference>
<evidence type="ECO:0000313" key="6">
    <source>
        <dbReference type="Proteomes" id="UP000677054"/>
    </source>
</evidence>
<dbReference type="OrthoDB" id="10043504at2759"/>
<keyword evidence="2" id="KW-0802">TPR repeat</keyword>
<gene>
    <name evidence="5" type="ORF">DSTB1V02_LOCUS13059</name>
</gene>